<dbReference type="InterPro" id="IPR053139">
    <property type="entry name" value="Surface_bspA-like"/>
</dbReference>
<dbReference type="InterPro" id="IPR026906">
    <property type="entry name" value="LRR_5"/>
</dbReference>
<dbReference type="Proteomes" id="UP000014680">
    <property type="component" value="Unassembled WGS sequence"/>
</dbReference>
<accession>A0A0A1U3H7</accession>
<keyword evidence="2" id="KW-1185">Reference proteome</keyword>
<proteinExistence type="predicted"/>
<dbReference type="VEuPathDB" id="AmoebaDB:EIN_193800"/>
<sequence length="269" mass="30898">MSQLQTTDMFNVIKYFHTFTDMCNSILVSKKFKNFISELFENPIPITQNIIKHFPNIKILNLYHENDEKMFYYQEGINKKKYKFDKVVVWYQVSYNVAYHNSNNPKLLFKKISYTVDDSINIGATIPETVNSIGENFYSEIPLNTIEIPTYIKFIGDSCFEFSKNLKTVLLASNIVTIGKNCFANCLALKTVELLNVNKIPDFCFFHCKTLTSVKLPNSTFLLGNSAFSNCESLVQLNIPNDLVSLGESCFSCCFKYTIPILPESFQVQ</sequence>
<dbReference type="Gene3D" id="3.80.10.10">
    <property type="entry name" value="Ribonuclease Inhibitor"/>
    <property type="match status" value="2"/>
</dbReference>
<evidence type="ECO:0000313" key="1">
    <source>
        <dbReference type="EMBL" id="ELP88691.1"/>
    </source>
</evidence>
<evidence type="ECO:0008006" key="3">
    <source>
        <dbReference type="Google" id="ProtNLM"/>
    </source>
</evidence>
<gene>
    <name evidence="1" type="ORF">EIN_193800</name>
</gene>
<dbReference type="PANTHER" id="PTHR45661">
    <property type="entry name" value="SURFACE ANTIGEN"/>
    <property type="match status" value="1"/>
</dbReference>
<dbReference type="AlphaFoldDB" id="A0A0A1U3H7"/>
<dbReference type="EMBL" id="KB206707">
    <property type="protein sequence ID" value="ELP88691.1"/>
    <property type="molecule type" value="Genomic_DNA"/>
</dbReference>
<reference evidence="1 2" key="1">
    <citation type="submission" date="2012-10" db="EMBL/GenBank/DDBJ databases">
        <authorList>
            <person name="Zafar N."/>
            <person name="Inman J."/>
            <person name="Hall N."/>
            <person name="Lorenzi H."/>
            <person name="Caler E."/>
        </authorList>
    </citation>
    <scope>NUCLEOTIDE SEQUENCE [LARGE SCALE GENOMIC DNA]</scope>
    <source>
        <strain evidence="1 2">IP1</strain>
    </source>
</reference>
<dbReference type="PANTHER" id="PTHR45661:SF3">
    <property type="entry name" value="IG-LIKE DOMAIN-CONTAINING PROTEIN"/>
    <property type="match status" value="1"/>
</dbReference>
<dbReference type="OrthoDB" id="6359842at2759"/>
<protein>
    <recommendedName>
        <fullName evidence="3">Leucine rich repeat containing protein BspA family protein</fullName>
    </recommendedName>
</protein>
<dbReference type="RefSeq" id="XP_004255462.1">
    <property type="nucleotide sequence ID" value="XM_004255414.1"/>
</dbReference>
<evidence type="ECO:0000313" key="2">
    <source>
        <dbReference type="Proteomes" id="UP000014680"/>
    </source>
</evidence>
<dbReference type="GeneID" id="14887672"/>
<dbReference type="KEGG" id="eiv:EIN_193800"/>
<organism evidence="1 2">
    <name type="scientific">Entamoeba invadens IP1</name>
    <dbReference type="NCBI Taxonomy" id="370355"/>
    <lineage>
        <taxon>Eukaryota</taxon>
        <taxon>Amoebozoa</taxon>
        <taxon>Evosea</taxon>
        <taxon>Archamoebae</taxon>
        <taxon>Mastigamoebida</taxon>
        <taxon>Entamoebidae</taxon>
        <taxon>Entamoeba</taxon>
    </lineage>
</organism>
<dbReference type="InterPro" id="IPR032675">
    <property type="entry name" value="LRR_dom_sf"/>
</dbReference>
<dbReference type="SUPFAM" id="SSF52058">
    <property type="entry name" value="L domain-like"/>
    <property type="match status" value="1"/>
</dbReference>
<name>A0A0A1U3H7_ENTIV</name>
<dbReference type="Pfam" id="PF13306">
    <property type="entry name" value="LRR_5"/>
    <property type="match status" value="1"/>
</dbReference>